<keyword evidence="1" id="KW-0732">Signal</keyword>
<dbReference type="EMBL" id="PZKF01000007">
    <property type="protein sequence ID" value="PTE18415.1"/>
    <property type="molecule type" value="Genomic_DNA"/>
</dbReference>
<dbReference type="Proteomes" id="UP000241899">
    <property type="component" value="Unassembled WGS sequence"/>
</dbReference>
<feature type="chain" id="PRO_5015735927" description="Dihydrodipicolinate reductase" evidence="1">
    <location>
        <begin position="22"/>
        <end position="134"/>
    </location>
</feature>
<organism evidence="2 3">
    <name type="scientific">Phaeovulum veldkampii DSM 11550</name>
    <dbReference type="NCBI Taxonomy" id="1185920"/>
    <lineage>
        <taxon>Bacteria</taxon>
        <taxon>Pseudomonadati</taxon>
        <taxon>Pseudomonadota</taxon>
        <taxon>Alphaproteobacteria</taxon>
        <taxon>Rhodobacterales</taxon>
        <taxon>Paracoccaceae</taxon>
        <taxon>Phaeovulum</taxon>
    </lineage>
</organism>
<feature type="signal peptide" evidence="1">
    <location>
        <begin position="1"/>
        <end position="21"/>
    </location>
</feature>
<proteinExistence type="predicted"/>
<dbReference type="AlphaFoldDB" id="A0A2T4JKJ1"/>
<name>A0A2T4JKJ1_9RHOB</name>
<evidence type="ECO:0000256" key="1">
    <source>
        <dbReference type="SAM" id="SignalP"/>
    </source>
</evidence>
<evidence type="ECO:0000313" key="3">
    <source>
        <dbReference type="Proteomes" id="UP000241899"/>
    </source>
</evidence>
<accession>A0A2T4JKJ1</accession>
<dbReference type="OrthoDB" id="7304934at2"/>
<gene>
    <name evidence="2" type="ORF">C5F46_04465</name>
</gene>
<evidence type="ECO:0000313" key="2">
    <source>
        <dbReference type="EMBL" id="PTE18415.1"/>
    </source>
</evidence>
<comment type="caution">
    <text evidence="2">The sequence shown here is derived from an EMBL/GenBank/DDBJ whole genome shotgun (WGS) entry which is preliminary data.</text>
</comment>
<keyword evidence="3" id="KW-1185">Reference proteome</keyword>
<sequence length="134" mass="14608">MRAPALLPALGLILLALPLGAETAMTAAEFDARTLGRTITYSQSGVIYGVEQYLPGRQVRWAFEGGECKTGHWFEQGGMICFTYDNQPELQCWTFHDQPEGLMARFWGAPDDTPLISLEESADPLACAGPDIGV</sequence>
<dbReference type="RefSeq" id="WP_107324161.1">
    <property type="nucleotide sequence ID" value="NZ_NHSP01000065.1"/>
</dbReference>
<evidence type="ECO:0008006" key="4">
    <source>
        <dbReference type="Google" id="ProtNLM"/>
    </source>
</evidence>
<protein>
    <recommendedName>
        <fullName evidence="4">Dihydrodipicolinate reductase</fullName>
    </recommendedName>
</protein>
<reference evidence="2 3" key="1">
    <citation type="submission" date="2018-03" db="EMBL/GenBank/DDBJ databases">
        <title>Rhodobacter veldkampii.</title>
        <authorList>
            <person name="Meyer T.E."/>
            <person name="Miller S."/>
            <person name="Lodha T."/>
            <person name="Gandham S."/>
            <person name="Chintalapati S."/>
            <person name="Chintalapati V.R."/>
        </authorList>
    </citation>
    <scope>NUCLEOTIDE SEQUENCE [LARGE SCALE GENOMIC DNA]</scope>
    <source>
        <strain evidence="2 3">DSM 11550</strain>
    </source>
</reference>